<keyword evidence="4" id="KW-0175">Coiled coil</keyword>
<dbReference type="Gene3D" id="1.10.287.1120">
    <property type="entry name" value="Bipartite methylase S protein"/>
    <property type="match status" value="1"/>
</dbReference>
<feature type="domain" description="Type I restriction modification DNA specificity" evidence="5">
    <location>
        <begin position="246"/>
        <end position="420"/>
    </location>
</feature>
<name>A0A482Y5J9_9EURY</name>
<dbReference type="CDD" id="cd17524">
    <property type="entry name" value="RMtype1_S_EcoUTORF5051P-TRD2-CR2_like"/>
    <property type="match status" value="1"/>
</dbReference>
<dbReference type="GO" id="GO:0003677">
    <property type="term" value="F:DNA binding"/>
    <property type="evidence" value="ECO:0007669"/>
    <property type="project" value="UniProtKB-KW"/>
</dbReference>
<dbReference type="RefSeq" id="WP_130500908.1">
    <property type="nucleotide sequence ID" value="NZ_SHMP01000005.1"/>
</dbReference>
<comment type="caution">
    <text evidence="6">The sequence shown here is derived from an EMBL/GenBank/DDBJ whole genome shotgun (WGS) entry which is preliminary data.</text>
</comment>
<dbReference type="Gene3D" id="3.90.220.20">
    <property type="entry name" value="DNA methylase specificity domains"/>
    <property type="match status" value="2"/>
</dbReference>
<dbReference type="GO" id="GO:0009307">
    <property type="term" value="P:DNA restriction-modification system"/>
    <property type="evidence" value="ECO:0007669"/>
    <property type="project" value="UniProtKB-KW"/>
</dbReference>
<dbReference type="OrthoDB" id="84651at2157"/>
<proteinExistence type="inferred from homology"/>
<dbReference type="SUPFAM" id="SSF116734">
    <property type="entry name" value="DNA methylase specificity domain"/>
    <property type="match status" value="2"/>
</dbReference>
<evidence type="ECO:0000259" key="5">
    <source>
        <dbReference type="Pfam" id="PF01420"/>
    </source>
</evidence>
<accession>A0A482Y5J9</accession>
<dbReference type="Proteomes" id="UP000291097">
    <property type="component" value="Unassembled WGS sequence"/>
</dbReference>
<feature type="domain" description="Type I restriction modification DNA specificity" evidence="5">
    <location>
        <begin position="42"/>
        <end position="203"/>
    </location>
</feature>
<dbReference type="PANTHER" id="PTHR30408:SF12">
    <property type="entry name" value="TYPE I RESTRICTION ENZYME MJAVIII SPECIFICITY SUBUNIT"/>
    <property type="match status" value="1"/>
</dbReference>
<organism evidence="6 7">
    <name type="scientific">Natrinema hispanicum</name>
    <dbReference type="NCBI Taxonomy" id="392421"/>
    <lineage>
        <taxon>Archaea</taxon>
        <taxon>Methanobacteriati</taxon>
        <taxon>Methanobacteriota</taxon>
        <taxon>Stenosarchaea group</taxon>
        <taxon>Halobacteria</taxon>
        <taxon>Halobacteriales</taxon>
        <taxon>Natrialbaceae</taxon>
        <taxon>Natrinema</taxon>
    </lineage>
</organism>
<evidence type="ECO:0000313" key="6">
    <source>
        <dbReference type="EMBL" id="RZV08760.1"/>
    </source>
</evidence>
<keyword evidence="3" id="KW-0238">DNA-binding</keyword>
<keyword evidence="2" id="KW-0680">Restriction system</keyword>
<evidence type="ECO:0000256" key="3">
    <source>
        <dbReference type="ARBA" id="ARBA00023125"/>
    </source>
</evidence>
<evidence type="ECO:0000256" key="4">
    <source>
        <dbReference type="SAM" id="Coils"/>
    </source>
</evidence>
<gene>
    <name evidence="6" type="ORF">BDK88_2834</name>
</gene>
<dbReference type="AlphaFoldDB" id="A0A482Y5J9"/>
<comment type="similarity">
    <text evidence="1">Belongs to the type-I restriction system S methylase family.</text>
</comment>
<reference evidence="6 7" key="1">
    <citation type="submission" date="2019-02" db="EMBL/GenBank/DDBJ databases">
        <title>Genomic Encyclopedia of Archaeal and Bacterial Type Strains, Phase II (KMG-II): from individual species to whole genera.</title>
        <authorList>
            <person name="Goeker M."/>
        </authorList>
    </citation>
    <scope>NUCLEOTIDE SEQUENCE [LARGE SCALE GENOMIC DNA]</scope>
    <source>
        <strain evidence="6 7">DSM 18328</strain>
    </source>
</reference>
<evidence type="ECO:0000256" key="1">
    <source>
        <dbReference type="ARBA" id="ARBA00010923"/>
    </source>
</evidence>
<dbReference type="EMBL" id="SHMP01000005">
    <property type="protein sequence ID" value="RZV08760.1"/>
    <property type="molecule type" value="Genomic_DNA"/>
</dbReference>
<dbReference type="InterPro" id="IPR052021">
    <property type="entry name" value="Type-I_RS_S_subunit"/>
</dbReference>
<dbReference type="InterPro" id="IPR000055">
    <property type="entry name" value="Restrct_endonuc_typeI_TRD"/>
</dbReference>
<dbReference type="InterPro" id="IPR044946">
    <property type="entry name" value="Restrct_endonuc_typeI_TRD_sf"/>
</dbReference>
<sequence length="444" mass="49825">MSEIVQEFSDIPKGYNKVQLGPKSEVVPSEWRIESLSSWLSSLETGGRPKTSERSESDSVLSIGGAHISGGSFDLDEPVRISEDYYDGLKSGKIEEDDILLVKDGATIGKSTYVNSVPEERAAVNSHVYIIRVDDEKYDPRFLYNFVNSRIGLDQILRLTTGTAQAGLNRTFQQAVKVPTPPLREQRRIADILSTVDDQIQQTDDIISKTRELKRGLIQDLIFFGKDHSGTQSVQLGPVTTEIAEAWNVATVGEVTTKAQYGTSESLSTEGKYPVFRMNNIEDGKMVSSPMKYSDLEEDQAKKYRVEQGDILFNRTNSIDLVGKSGIFDLEGEYVFASYLICLRTNEKMNPYFLNYYLNSHIGQGILFSIATRGASQANINATNLKNVKVPLPPREQQDQIVDKIQKVEEKIEQEQKTKEKFQELKRGLMQDLLTGKVRVNIAD</sequence>
<protein>
    <submittedName>
        <fullName evidence="6">Type I restriction enzyme S subunit</fullName>
    </submittedName>
</protein>
<evidence type="ECO:0000256" key="2">
    <source>
        <dbReference type="ARBA" id="ARBA00022747"/>
    </source>
</evidence>
<dbReference type="Pfam" id="PF01420">
    <property type="entry name" value="Methylase_S"/>
    <property type="match status" value="2"/>
</dbReference>
<dbReference type="PANTHER" id="PTHR30408">
    <property type="entry name" value="TYPE-1 RESTRICTION ENZYME ECOKI SPECIFICITY PROTEIN"/>
    <property type="match status" value="1"/>
</dbReference>
<evidence type="ECO:0000313" key="7">
    <source>
        <dbReference type="Proteomes" id="UP000291097"/>
    </source>
</evidence>
<feature type="coiled-coil region" evidence="4">
    <location>
        <begin position="398"/>
        <end position="432"/>
    </location>
</feature>